<sequence length="75" mass="8194">MNNITLDKARKGNLITIVNLPGGEINAQLIRIGISEGETLACLQRLPGGTIILQKNRQEIAVGYDLAKNIKIILR</sequence>
<dbReference type="eggNOG" id="COG1918">
    <property type="taxonomic scope" value="Bacteria"/>
</dbReference>
<dbReference type="InterPro" id="IPR038157">
    <property type="entry name" value="FeoA_core_dom"/>
</dbReference>
<evidence type="ECO:0000313" key="3">
    <source>
        <dbReference type="EMBL" id="AFN75883.1"/>
    </source>
</evidence>
<keyword evidence="4" id="KW-1185">Reference proteome</keyword>
<dbReference type="Pfam" id="PF04023">
    <property type="entry name" value="FeoA"/>
    <property type="match status" value="1"/>
</dbReference>
<evidence type="ECO:0000259" key="2">
    <source>
        <dbReference type="SMART" id="SM00899"/>
    </source>
</evidence>
<dbReference type="InterPro" id="IPR007167">
    <property type="entry name" value="Fe-transptr_FeoA-like"/>
</dbReference>
<reference evidence="3 4" key="1">
    <citation type="journal article" date="2013" name="PLoS ONE">
        <title>Genomic analysis of Melioribacter roseus, facultatively anaerobic organotrophic bacterium representing a novel deep lineage within Bacteriodetes/Chlorobi group.</title>
        <authorList>
            <person name="Kadnikov V.V."/>
            <person name="Mardanov A.V."/>
            <person name="Podosokorskaya O.A."/>
            <person name="Gavrilov S.N."/>
            <person name="Kublanov I.V."/>
            <person name="Beletsky A.V."/>
            <person name="Bonch-Osmolovskaya E.A."/>
            <person name="Ravin N.V."/>
        </authorList>
    </citation>
    <scope>NUCLEOTIDE SEQUENCE [LARGE SCALE GENOMIC DNA]</scope>
    <source>
        <strain evidence="4">JCM 17771 / P3M-2</strain>
    </source>
</reference>
<dbReference type="EMBL" id="CP003557">
    <property type="protein sequence ID" value="AFN75883.1"/>
    <property type="molecule type" value="Genomic_DNA"/>
</dbReference>
<proteinExistence type="predicted"/>
<dbReference type="STRING" id="1191523.MROS_2653"/>
<keyword evidence="1" id="KW-0408">Iron</keyword>
<organism evidence="3 4">
    <name type="scientific">Melioribacter roseus (strain DSM 23840 / JCM 17771 / VKM B-2668 / P3M-2)</name>
    <dbReference type="NCBI Taxonomy" id="1191523"/>
    <lineage>
        <taxon>Bacteria</taxon>
        <taxon>Pseudomonadati</taxon>
        <taxon>Ignavibacteriota</taxon>
        <taxon>Ignavibacteria</taxon>
        <taxon>Ignavibacteriales</taxon>
        <taxon>Melioribacteraceae</taxon>
        <taxon>Melioribacter</taxon>
    </lineage>
</organism>
<name>I7A3U7_MELRP</name>
<accession>I7A3U7</accession>
<dbReference type="SUPFAM" id="SSF50037">
    <property type="entry name" value="C-terminal domain of transcriptional repressors"/>
    <property type="match status" value="1"/>
</dbReference>
<evidence type="ECO:0000256" key="1">
    <source>
        <dbReference type="ARBA" id="ARBA00023004"/>
    </source>
</evidence>
<dbReference type="InterPro" id="IPR008988">
    <property type="entry name" value="Transcriptional_repressor_C"/>
</dbReference>
<dbReference type="SMART" id="SM00899">
    <property type="entry name" value="FeoA"/>
    <property type="match status" value="1"/>
</dbReference>
<dbReference type="GO" id="GO:0046914">
    <property type="term" value="F:transition metal ion binding"/>
    <property type="evidence" value="ECO:0007669"/>
    <property type="project" value="InterPro"/>
</dbReference>
<evidence type="ECO:0000313" key="4">
    <source>
        <dbReference type="Proteomes" id="UP000009011"/>
    </source>
</evidence>
<feature type="domain" description="Ferrous iron transporter FeoA-like" evidence="2">
    <location>
        <begin position="4"/>
        <end position="74"/>
    </location>
</feature>
<dbReference type="HOGENOM" id="CLU_186691_0_0_10"/>
<dbReference type="Gene3D" id="2.30.30.90">
    <property type="match status" value="1"/>
</dbReference>
<dbReference type="AlphaFoldDB" id="I7A3U7"/>
<dbReference type="Proteomes" id="UP000009011">
    <property type="component" value="Chromosome"/>
</dbReference>
<gene>
    <name evidence="3" type="ordered locus">MROS_2653</name>
</gene>
<dbReference type="KEGG" id="mro:MROS_2653"/>
<protein>
    <submittedName>
        <fullName evidence="3">FeoA family protein</fullName>
    </submittedName>
</protein>